<name>A0A8J3VMQ0_9ACTN</name>
<sequence>MGYLCPRTHVKENTPMRRILAVAALCAATMLPLAACSDAPKSESTALPGATSTAGSTPGAGGPSGAPGATGGPGGGGVTGTTTDKAACAAITAKLGTWGAAFAEAAGGLAAAGSDAGKVQVVVDKVKAANTKFAADLRAEGDKSKDAQVKKVAGELAAALEKVNTSLNAQQVASNPDALTAMFDTPEYVTASDNYEKLCGGA</sequence>
<dbReference type="Proteomes" id="UP000612899">
    <property type="component" value="Unassembled WGS sequence"/>
</dbReference>
<evidence type="ECO:0000256" key="1">
    <source>
        <dbReference type="SAM" id="MobiDB-lite"/>
    </source>
</evidence>
<feature type="compositionally biased region" description="Low complexity" evidence="1">
    <location>
        <begin position="48"/>
        <end position="57"/>
    </location>
</feature>
<reference evidence="3" key="1">
    <citation type="submission" date="2021-01" db="EMBL/GenBank/DDBJ databases">
        <title>Whole genome shotgun sequence of Rhizocola hellebori NBRC 109834.</title>
        <authorList>
            <person name="Komaki H."/>
            <person name="Tamura T."/>
        </authorList>
    </citation>
    <scope>NUCLEOTIDE SEQUENCE</scope>
    <source>
        <strain evidence="3">NBRC 109834</strain>
    </source>
</reference>
<accession>A0A8J3VMQ0</accession>
<proteinExistence type="predicted"/>
<comment type="caution">
    <text evidence="3">The sequence shown here is derived from an EMBL/GenBank/DDBJ whole genome shotgun (WGS) entry which is preliminary data.</text>
</comment>
<protein>
    <recommendedName>
        <fullName evidence="5">Lipoprotein</fullName>
    </recommendedName>
</protein>
<evidence type="ECO:0000256" key="2">
    <source>
        <dbReference type="SAM" id="SignalP"/>
    </source>
</evidence>
<dbReference type="EMBL" id="BONY01000129">
    <property type="protein sequence ID" value="GIH11353.1"/>
    <property type="molecule type" value="Genomic_DNA"/>
</dbReference>
<feature type="signal peptide" evidence="2">
    <location>
        <begin position="1"/>
        <end position="34"/>
    </location>
</feature>
<evidence type="ECO:0000313" key="3">
    <source>
        <dbReference type="EMBL" id="GIH11353.1"/>
    </source>
</evidence>
<gene>
    <name evidence="3" type="ORF">Rhe02_94200</name>
</gene>
<keyword evidence="4" id="KW-1185">Reference proteome</keyword>
<dbReference type="AlphaFoldDB" id="A0A8J3VMQ0"/>
<feature type="chain" id="PRO_5038515026" description="Lipoprotein" evidence="2">
    <location>
        <begin position="35"/>
        <end position="202"/>
    </location>
</feature>
<feature type="compositionally biased region" description="Gly residues" evidence="1">
    <location>
        <begin position="58"/>
        <end position="78"/>
    </location>
</feature>
<evidence type="ECO:0008006" key="5">
    <source>
        <dbReference type="Google" id="ProtNLM"/>
    </source>
</evidence>
<evidence type="ECO:0000313" key="4">
    <source>
        <dbReference type="Proteomes" id="UP000612899"/>
    </source>
</evidence>
<feature type="region of interest" description="Disordered" evidence="1">
    <location>
        <begin position="42"/>
        <end position="78"/>
    </location>
</feature>
<organism evidence="3 4">
    <name type="scientific">Rhizocola hellebori</name>
    <dbReference type="NCBI Taxonomy" id="1392758"/>
    <lineage>
        <taxon>Bacteria</taxon>
        <taxon>Bacillati</taxon>
        <taxon>Actinomycetota</taxon>
        <taxon>Actinomycetes</taxon>
        <taxon>Micromonosporales</taxon>
        <taxon>Micromonosporaceae</taxon>
        <taxon>Rhizocola</taxon>
    </lineage>
</organism>
<keyword evidence="2" id="KW-0732">Signal</keyword>